<dbReference type="InterPro" id="IPR000868">
    <property type="entry name" value="Isochorismatase-like_dom"/>
</dbReference>
<dbReference type="InterPro" id="IPR036380">
    <property type="entry name" value="Isochorismatase-like_sf"/>
</dbReference>
<evidence type="ECO:0000313" key="3">
    <source>
        <dbReference type="Proteomes" id="UP000192722"/>
    </source>
</evidence>
<dbReference type="SUPFAM" id="SSF52499">
    <property type="entry name" value="Isochorismatase-like hydrolases"/>
    <property type="match status" value="1"/>
</dbReference>
<dbReference type="PANTHER" id="PTHR43559">
    <property type="entry name" value="HYDROLASE YCAC-RELATED"/>
    <property type="match status" value="1"/>
</dbReference>
<dbReference type="Gene3D" id="3.40.50.850">
    <property type="entry name" value="Isochorismatase-like"/>
    <property type="match status" value="1"/>
</dbReference>
<protein>
    <recommendedName>
        <fullName evidence="1">Isochorismatase-like domain-containing protein</fullName>
    </recommendedName>
</protein>
<gene>
    <name evidence="2" type="ORF">BS639_17455</name>
</gene>
<dbReference type="PANTHER" id="PTHR43559:SF1">
    <property type="entry name" value="HYDROLASE"/>
    <property type="match status" value="1"/>
</dbReference>
<feature type="domain" description="Isochorismatase-like" evidence="1">
    <location>
        <begin position="16"/>
        <end position="164"/>
    </location>
</feature>
<evidence type="ECO:0000259" key="1">
    <source>
        <dbReference type="Pfam" id="PF00857"/>
    </source>
</evidence>
<dbReference type="Pfam" id="PF00857">
    <property type="entry name" value="Isochorismatase"/>
    <property type="match status" value="1"/>
</dbReference>
<dbReference type="Proteomes" id="UP000192722">
    <property type="component" value="Unassembled WGS sequence"/>
</dbReference>
<comment type="caution">
    <text evidence="2">The sequence shown here is derived from an EMBL/GenBank/DDBJ whole genome shotgun (WGS) entry which is preliminary data.</text>
</comment>
<proteinExistence type="predicted"/>
<dbReference type="EMBL" id="MRWD01000045">
    <property type="protein sequence ID" value="ORJ19980.1"/>
    <property type="molecule type" value="Genomic_DNA"/>
</dbReference>
<organism evidence="2 3">
    <name type="scientific">Rouxiella silvae</name>
    <dbReference type="NCBI Taxonomy" id="1646373"/>
    <lineage>
        <taxon>Bacteria</taxon>
        <taxon>Pseudomonadati</taxon>
        <taxon>Pseudomonadota</taxon>
        <taxon>Gammaproteobacteria</taxon>
        <taxon>Enterobacterales</taxon>
        <taxon>Yersiniaceae</taxon>
        <taxon>Rouxiella</taxon>
    </lineage>
</organism>
<sequence>MVNSDNHILNARDVQIIFVDLQPELIKGSQTVKPEALAGNAAILAKVASLTHVPVTFSIVPVQGEAGHNIPELSQYATVNNTVPRVMAGTFMEPRLVSALASHHRKTLVISGFATEVAVLQTALDARKAGYTVYVAMDATGSRSGRTESAAMQQMEMAGAIPTSVLAVAAQLAPNFSKKPGSDVLATFDSLSSP</sequence>
<dbReference type="InterPro" id="IPR053152">
    <property type="entry name" value="Hydrolase_YcaC-like"/>
</dbReference>
<evidence type="ECO:0000313" key="2">
    <source>
        <dbReference type="EMBL" id="ORJ19980.1"/>
    </source>
</evidence>
<keyword evidence="3" id="KW-1185">Reference proteome</keyword>
<accession>A0ABX3TXP3</accession>
<name>A0ABX3TXP3_9GAMM</name>
<reference evidence="2 3" key="1">
    <citation type="journal article" date="2017" name="Int. J. Syst. Evol. Microbiol.">
        <title>Rouxiella badensis sp. nov. and Rouxiella silvae sp. nov. isolated from peat bog soil in Germany and emendation of the genus description.</title>
        <authorList>
            <person name="Le Fleche-Mateos A."/>
            <person name="Kugler J.H."/>
            <person name="Hansen S.H."/>
            <person name="Syldatk C."/>
            <person name="Hausmann R."/>
            <person name="Lomprez F."/>
            <person name="Vandenbogaert M."/>
            <person name="Manuguerra J.C."/>
            <person name="Grimont P.A."/>
        </authorList>
    </citation>
    <scope>NUCLEOTIDE SEQUENCE [LARGE SCALE GENOMIC DNA]</scope>
    <source>
        <strain evidence="2 3">213</strain>
    </source>
</reference>